<sequence length="704" mass="80444">MRVGRTGVSKIRTMGLLAFVTALVYLTLNWENSLPSMENILPKTKLSRGDLNWSFEAIMEFPRKYTCDRWIVVDTGKRATAQHIKQVADRLHTPWCAVVVSDTLPSSDTLALQQEDRHHLHVVLPNKQNGIIYLNGATKYSALLKSDVRRKTIGYLFAITSGATMIYDDDGGIEYEWLTSGPPLHDKNVELPLVIPAGQVNFWNPLAYFYSRSDIWPRGFPGNMSRRPACSAPPLPTALRNSSVLLSHFLTGGYADETEGTLKSPLKFNKAIRGPVEVQKGTFVPYGQHSTLHMYDAFWGLLVPTTCEESISDIIRGYITQRLLWDINGSMSVSPPWTKRRTSSNRRTRKSSHNYDKTLIEVVNHLETWSSKSTSIDARLKELYLHLFEKGIILKEDLLILDTWLELLTAAGYVFPRTHVPGWAERRAMAKPWDSVRLCVHFNNVPNKQAFTTLYQMYSRHFKEISFTGDGARQPFMDPSVHFLPCTKEEQDGGRFLHRCLLKHLTYSGFGNNRTPFLFVSDDTFFNLSSFLSYRRDVLWILGPIGTSDIDVTWPDSWYWWPFPYGGAALRKILDILPGEWRDHLALMKNWTQSGKRLVSVYNADTVFIPNNRYQTRFIEVLKWLTGANIPSLFAEIASPLLVDLTTEKLDRSDVISLKSNYPHTGLETALKARSCNLLHPLKLSKDRDRLIWLSMFKSVETIL</sequence>
<organism evidence="1 4">
    <name type="scientific">Lingula anatina</name>
    <name type="common">Brachiopod</name>
    <name type="synonym">Lingula unguis</name>
    <dbReference type="NCBI Taxonomy" id="7574"/>
    <lineage>
        <taxon>Eukaryota</taxon>
        <taxon>Metazoa</taxon>
        <taxon>Spiralia</taxon>
        <taxon>Lophotrochozoa</taxon>
        <taxon>Brachiopoda</taxon>
        <taxon>Linguliformea</taxon>
        <taxon>Lingulata</taxon>
        <taxon>Lingulida</taxon>
        <taxon>Linguloidea</taxon>
        <taxon>Lingulidae</taxon>
        <taxon>Lingula</taxon>
    </lineage>
</organism>
<dbReference type="STRING" id="7574.A0A1S3I363"/>
<dbReference type="PANTHER" id="PTHR31362:SF0">
    <property type="entry name" value="EXOSTOSIN DOMAIN-CONTAINING PROTEIN-RELATED"/>
    <property type="match status" value="1"/>
</dbReference>
<dbReference type="RefSeq" id="XP_013391787.1">
    <property type="nucleotide sequence ID" value="XM_013536333.1"/>
</dbReference>
<evidence type="ECO:0000313" key="2">
    <source>
        <dbReference type="RefSeq" id="XP_013391787.1"/>
    </source>
</evidence>
<evidence type="ECO:0000313" key="5">
    <source>
        <dbReference type="RefSeq" id="XP_013391790.1"/>
    </source>
</evidence>
<dbReference type="OrthoDB" id="408493at2759"/>
<accession>A0A1S3I363</accession>
<evidence type="ECO:0000313" key="3">
    <source>
        <dbReference type="RefSeq" id="XP_013391788.1"/>
    </source>
</evidence>
<name>A0A1S3I363_LINAN</name>
<dbReference type="AlphaFoldDB" id="A0A1S3I363"/>
<dbReference type="KEGG" id="lak:106159891"/>
<proteinExistence type="predicted"/>
<dbReference type="RefSeq" id="XP_013391789.1">
    <property type="nucleotide sequence ID" value="XM_013536335.1"/>
</dbReference>
<dbReference type="InterPro" id="IPR005049">
    <property type="entry name" value="STL-like"/>
</dbReference>
<keyword evidence="1" id="KW-1185">Reference proteome</keyword>
<evidence type="ECO:0000313" key="1">
    <source>
        <dbReference type="Proteomes" id="UP000085678"/>
    </source>
</evidence>
<dbReference type="RefSeq" id="XP_013391790.1">
    <property type="nucleotide sequence ID" value="XM_013536336.1"/>
</dbReference>
<gene>
    <name evidence="2 3 4 5" type="primary">LOC106159891</name>
</gene>
<dbReference type="Proteomes" id="UP000085678">
    <property type="component" value="Unplaced"/>
</dbReference>
<dbReference type="OMA" id="FATHYGQ"/>
<dbReference type="RefSeq" id="XP_013391788.1">
    <property type="nucleotide sequence ID" value="XM_013536334.1"/>
</dbReference>
<dbReference type="PANTHER" id="PTHR31362">
    <property type="entry name" value="GLYCOSYLTRANSFERASE STELLO1-RELATED"/>
    <property type="match status" value="1"/>
</dbReference>
<evidence type="ECO:0000313" key="4">
    <source>
        <dbReference type="RefSeq" id="XP_013391789.1"/>
    </source>
</evidence>
<dbReference type="GeneID" id="106159891"/>
<reference evidence="2 3" key="1">
    <citation type="submission" date="2025-04" db="UniProtKB">
        <authorList>
            <consortium name="RefSeq"/>
        </authorList>
    </citation>
    <scope>IDENTIFICATION</scope>
    <source>
        <tissue evidence="2 3">Gonads</tissue>
    </source>
</reference>
<protein>
    <submittedName>
        <fullName evidence="2 3">Uncharacterized protein LOC106159891</fullName>
    </submittedName>
</protein>